<keyword evidence="1" id="KW-0812">Transmembrane</keyword>
<feature type="transmembrane region" description="Helical" evidence="1">
    <location>
        <begin position="6"/>
        <end position="25"/>
    </location>
</feature>
<sequence>MVWKRILTVSTITVLFLGFRGFYLFKWSHSESGSIKGFPVPKGADLTKDKKSVQEYYWSFASEENGLPEWYEMTISYAAGI</sequence>
<dbReference type="EMBL" id="PGUY01000046">
    <property type="protein sequence ID" value="PLT29082.1"/>
    <property type="molecule type" value="Genomic_DNA"/>
</dbReference>
<comment type="caution">
    <text evidence="2">The sequence shown here is derived from an EMBL/GenBank/DDBJ whole genome shotgun (WGS) entry which is preliminary data.</text>
</comment>
<name>A0A2N5M424_9BACI</name>
<proteinExistence type="predicted"/>
<keyword evidence="1" id="KW-1133">Transmembrane helix</keyword>
<keyword evidence="3" id="KW-1185">Reference proteome</keyword>
<reference evidence="2 3" key="1">
    <citation type="submission" date="2017-11" db="EMBL/GenBank/DDBJ databases">
        <title>Comparitive Functional Genomics of Dry Heat Resistant strains isolated from the Viking Spacecraft.</title>
        <authorList>
            <person name="Seuylemezian A."/>
            <person name="Cooper K."/>
            <person name="Vaishampayan P."/>
        </authorList>
    </citation>
    <scope>NUCLEOTIDE SEQUENCE [LARGE SCALE GENOMIC DNA]</scope>
    <source>
        <strain evidence="2 3">V1-29</strain>
    </source>
</reference>
<evidence type="ECO:0000313" key="2">
    <source>
        <dbReference type="EMBL" id="PLT29082.1"/>
    </source>
</evidence>
<keyword evidence="1" id="KW-0472">Membrane</keyword>
<dbReference type="RefSeq" id="WP_101643491.1">
    <property type="nucleotide sequence ID" value="NZ_PGUY01000046.1"/>
</dbReference>
<dbReference type="Proteomes" id="UP000234748">
    <property type="component" value="Unassembled WGS sequence"/>
</dbReference>
<evidence type="ECO:0000256" key="1">
    <source>
        <dbReference type="SAM" id="Phobius"/>
    </source>
</evidence>
<protein>
    <submittedName>
        <fullName evidence="2">Uncharacterized protein</fullName>
    </submittedName>
</protein>
<gene>
    <name evidence="2" type="ORF">CUU66_14785</name>
</gene>
<dbReference type="OrthoDB" id="2352996at2"/>
<organism evidence="2 3">
    <name type="scientific">Peribacillus deserti</name>
    <dbReference type="NCBI Taxonomy" id="673318"/>
    <lineage>
        <taxon>Bacteria</taxon>
        <taxon>Bacillati</taxon>
        <taxon>Bacillota</taxon>
        <taxon>Bacilli</taxon>
        <taxon>Bacillales</taxon>
        <taxon>Bacillaceae</taxon>
        <taxon>Peribacillus</taxon>
    </lineage>
</organism>
<accession>A0A2N5M424</accession>
<dbReference type="AlphaFoldDB" id="A0A2N5M424"/>
<evidence type="ECO:0000313" key="3">
    <source>
        <dbReference type="Proteomes" id="UP000234748"/>
    </source>
</evidence>